<dbReference type="Proteomes" id="UP001218218">
    <property type="component" value="Unassembled WGS sequence"/>
</dbReference>
<protein>
    <recommendedName>
        <fullName evidence="3">N-acetyltransferase domain-containing protein</fullName>
    </recommendedName>
</protein>
<dbReference type="PANTHER" id="PTHR42791">
    <property type="entry name" value="GNAT FAMILY ACETYLTRANSFERASE"/>
    <property type="match status" value="1"/>
</dbReference>
<dbReference type="InterPro" id="IPR016181">
    <property type="entry name" value="Acyl_CoA_acyltransferase"/>
</dbReference>
<name>A0AAD7AV15_9AGAR</name>
<reference evidence="1" key="1">
    <citation type="submission" date="2023-03" db="EMBL/GenBank/DDBJ databases">
        <title>Massive genome expansion in bonnet fungi (Mycena s.s.) driven by repeated elements and novel gene families across ecological guilds.</title>
        <authorList>
            <consortium name="Lawrence Berkeley National Laboratory"/>
            <person name="Harder C.B."/>
            <person name="Miyauchi S."/>
            <person name="Viragh M."/>
            <person name="Kuo A."/>
            <person name="Thoen E."/>
            <person name="Andreopoulos B."/>
            <person name="Lu D."/>
            <person name="Skrede I."/>
            <person name="Drula E."/>
            <person name="Henrissat B."/>
            <person name="Morin E."/>
            <person name="Kohler A."/>
            <person name="Barry K."/>
            <person name="LaButti K."/>
            <person name="Morin E."/>
            <person name="Salamov A."/>
            <person name="Lipzen A."/>
            <person name="Mereny Z."/>
            <person name="Hegedus B."/>
            <person name="Baldrian P."/>
            <person name="Stursova M."/>
            <person name="Weitz H."/>
            <person name="Taylor A."/>
            <person name="Grigoriev I.V."/>
            <person name="Nagy L.G."/>
            <person name="Martin F."/>
            <person name="Kauserud H."/>
        </authorList>
    </citation>
    <scope>NUCLEOTIDE SEQUENCE</scope>
    <source>
        <strain evidence="1">CBHHK002</strain>
    </source>
</reference>
<gene>
    <name evidence="1" type="ORF">DFH08DRAFT_762499</name>
</gene>
<keyword evidence="2" id="KW-1185">Reference proteome</keyword>
<proteinExistence type="predicted"/>
<sequence length="215" mass="23424">MPIAQEHQIATGGKEYIDKTVEILTRAFEGDPVFTWLLQDFPQSQHQSILPRYLRAFFTAASLNRGMFINADGFGCCAVLLPPGARIDNPWTLLPAGLIPAIFATGLRGLKRAIFEYPGATDALLEKGLTKAEQKEHWYVFIMATAEDRRQQGLAGTLLDDGRPLWLEATTAYSRDLYLKHGFTAVGGARLGKGTVGADGLPAKGGDGVMIWGMV</sequence>
<evidence type="ECO:0000313" key="2">
    <source>
        <dbReference type="Proteomes" id="UP001218218"/>
    </source>
</evidence>
<dbReference type="Gene3D" id="3.40.630.30">
    <property type="match status" value="1"/>
</dbReference>
<evidence type="ECO:0000313" key="1">
    <source>
        <dbReference type="EMBL" id="KAJ7368566.1"/>
    </source>
</evidence>
<evidence type="ECO:0008006" key="3">
    <source>
        <dbReference type="Google" id="ProtNLM"/>
    </source>
</evidence>
<organism evidence="1 2">
    <name type="scientific">Mycena albidolilacea</name>
    <dbReference type="NCBI Taxonomy" id="1033008"/>
    <lineage>
        <taxon>Eukaryota</taxon>
        <taxon>Fungi</taxon>
        <taxon>Dikarya</taxon>
        <taxon>Basidiomycota</taxon>
        <taxon>Agaricomycotina</taxon>
        <taxon>Agaricomycetes</taxon>
        <taxon>Agaricomycetidae</taxon>
        <taxon>Agaricales</taxon>
        <taxon>Marasmiineae</taxon>
        <taxon>Mycenaceae</taxon>
        <taxon>Mycena</taxon>
    </lineage>
</organism>
<dbReference type="InterPro" id="IPR052523">
    <property type="entry name" value="Trichothecene_AcTrans"/>
</dbReference>
<dbReference type="EMBL" id="JARIHO010000001">
    <property type="protein sequence ID" value="KAJ7368566.1"/>
    <property type="molecule type" value="Genomic_DNA"/>
</dbReference>
<dbReference type="AlphaFoldDB" id="A0AAD7AV15"/>
<dbReference type="SUPFAM" id="SSF55729">
    <property type="entry name" value="Acyl-CoA N-acyltransferases (Nat)"/>
    <property type="match status" value="1"/>
</dbReference>
<accession>A0AAD7AV15</accession>
<comment type="caution">
    <text evidence="1">The sequence shown here is derived from an EMBL/GenBank/DDBJ whole genome shotgun (WGS) entry which is preliminary data.</text>
</comment>
<dbReference type="PANTHER" id="PTHR42791:SF1">
    <property type="entry name" value="N-ACETYLTRANSFERASE DOMAIN-CONTAINING PROTEIN"/>
    <property type="match status" value="1"/>
</dbReference>